<keyword evidence="2" id="KW-1185">Reference proteome</keyword>
<proteinExistence type="predicted"/>
<dbReference type="Proteomes" id="UP000214688">
    <property type="component" value="Chromosome"/>
</dbReference>
<dbReference type="AlphaFoldDB" id="A0A223CXR6"/>
<reference evidence="1 2" key="1">
    <citation type="journal article" date="2015" name="Int. J. Syst. Evol. Microbiol.">
        <title>Tumebacillus algifaecis sp. nov., isolated from decomposing algal scum.</title>
        <authorList>
            <person name="Wu Y.F."/>
            <person name="Zhang B."/>
            <person name="Xing P."/>
            <person name="Wu Q.L."/>
            <person name="Liu S.J."/>
        </authorList>
    </citation>
    <scope>NUCLEOTIDE SEQUENCE [LARGE SCALE GENOMIC DNA]</scope>
    <source>
        <strain evidence="1 2">THMBR28</strain>
    </source>
</reference>
<evidence type="ECO:0000313" key="1">
    <source>
        <dbReference type="EMBL" id="ASS73995.1"/>
    </source>
</evidence>
<gene>
    <name evidence="1" type="ORF">CIG75_02700</name>
</gene>
<protein>
    <submittedName>
        <fullName evidence="1">Uncharacterized protein</fullName>
    </submittedName>
</protein>
<sequence>MQAAAEQQGWERLKDGRIKAVGSEFGHRLRFVIPIAAALPFDEVEHTSMRQQGTFGLSGGAGCVNDIGEVICRRIQFQIGC</sequence>
<dbReference type="EMBL" id="CP022657">
    <property type="protein sequence ID" value="ASS73995.1"/>
    <property type="molecule type" value="Genomic_DNA"/>
</dbReference>
<dbReference type="KEGG" id="tab:CIG75_02700"/>
<name>A0A223CXR6_9BACL</name>
<accession>A0A223CXR6</accession>
<dbReference type="AntiFam" id="ANF00178">
    <property type="entry name" value="Shadow ORF (opposite dhbF)"/>
</dbReference>
<organism evidence="1 2">
    <name type="scientific">Tumebacillus algifaecis</name>
    <dbReference type="NCBI Taxonomy" id="1214604"/>
    <lineage>
        <taxon>Bacteria</taxon>
        <taxon>Bacillati</taxon>
        <taxon>Bacillota</taxon>
        <taxon>Bacilli</taxon>
        <taxon>Bacillales</taxon>
        <taxon>Alicyclobacillaceae</taxon>
        <taxon>Tumebacillus</taxon>
    </lineage>
</organism>
<evidence type="ECO:0000313" key="2">
    <source>
        <dbReference type="Proteomes" id="UP000214688"/>
    </source>
</evidence>